<keyword evidence="2" id="KW-1133">Transmembrane helix</keyword>
<dbReference type="PANTHER" id="PTHR30441">
    <property type="entry name" value="DUF748 DOMAIN-CONTAINING PROTEIN"/>
    <property type="match status" value="1"/>
</dbReference>
<dbReference type="EMBL" id="CP027669">
    <property type="protein sequence ID" value="AVO42280.1"/>
    <property type="molecule type" value="Genomic_DNA"/>
</dbReference>
<feature type="region of interest" description="Disordered" evidence="1">
    <location>
        <begin position="725"/>
        <end position="746"/>
    </location>
</feature>
<keyword evidence="2" id="KW-0812">Transmembrane</keyword>
<reference evidence="4 5" key="1">
    <citation type="submission" date="2018-03" db="EMBL/GenBank/DDBJ databases">
        <title>Genome sequencing of Simplicispira sp.</title>
        <authorList>
            <person name="Kim S.-J."/>
            <person name="Heo J."/>
            <person name="Kwon S.-W."/>
        </authorList>
    </citation>
    <scope>NUCLEOTIDE SEQUENCE [LARGE SCALE GENOMIC DNA]</scope>
    <source>
        <strain evidence="4 5">SC1-8</strain>
    </source>
</reference>
<feature type="region of interest" description="Disordered" evidence="1">
    <location>
        <begin position="119"/>
        <end position="154"/>
    </location>
</feature>
<feature type="domain" description="AsmA" evidence="3">
    <location>
        <begin position="26"/>
        <end position="114"/>
    </location>
</feature>
<keyword evidence="5" id="KW-1185">Reference proteome</keyword>
<dbReference type="InterPro" id="IPR052894">
    <property type="entry name" value="AsmA-related"/>
</dbReference>
<dbReference type="RefSeq" id="WP_106447257.1">
    <property type="nucleotide sequence ID" value="NZ_CP027669.1"/>
</dbReference>
<evidence type="ECO:0000259" key="3">
    <source>
        <dbReference type="Pfam" id="PF05170"/>
    </source>
</evidence>
<dbReference type="Pfam" id="PF05170">
    <property type="entry name" value="AsmA"/>
    <property type="match status" value="3"/>
</dbReference>
<accession>A0A2S0N2A8</accession>
<feature type="transmembrane region" description="Helical" evidence="2">
    <location>
        <begin position="29"/>
        <end position="51"/>
    </location>
</feature>
<evidence type="ECO:0000313" key="5">
    <source>
        <dbReference type="Proteomes" id="UP000239326"/>
    </source>
</evidence>
<proteinExistence type="predicted"/>
<feature type="domain" description="AsmA" evidence="3">
    <location>
        <begin position="300"/>
        <end position="617"/>
    </location>
</feature>
<name>A0A2S0N2A8_9BURK</name>
<dbReference type="OrthoDB" id="5749006at2"/>
<dbReference type="GO" id="GO:0090313">
    <property type="term" value="P:regulation of protein targeting to membrane"/>
    <property type="evidence" value="ECO:0007669"/>
    <property type="project" value="TreeGrafter"/>
</dbReference>
<feature type="domain" description="AsmA" evidence="3">
    <location>
        <begin position="147"/>
        <end position="242"/>
    </location>
</feature>
<organism evidence="4 5">
    <name type="scientific">Simplicispira suum</name>
    <dbReference type="NCBI Taxonomy" id="2109915"/>
    <lineage>
        <taxon>Bacteria</taxon>
        <taxon>Pseudomonadati</taxon>
        <taxon>Pseudomonadota</taxon>
        <taxon>Betaproteobacteria</taxon>
        <taxon>Burkholderiales</taxon>
        <taxon>Comamonadaceae</taxon>
        <taxon>Simplicispira</taxon>
    </lineage>
</organism>
<evidence type="ECO:0000256" key="2">
    <source>
        <dbReference type="SAM" id="Phobius"/>
    </source>
</evidence>
<dbReference type="InterPro" id="IPR007844">
    <property type="entry name" value="AsmA"/>
</dbReference>
<gene>
    <name evidence="4" type="ORF">C6571_14125</name>
</gene>
<dbReference type="Proteomes" id="UP000239326">
    <property type="component" value="Chromosome"/>
</dbReference>
<evidence type="ECO:0000256" key="1">
    <source>
        <dbReference type="SAM" id="MobiDB-lite"/>
    </source>
</evidence>
<sequence>MPSSTPSSTAPPQLPVAVAAPRRSLALRVLLALIAGIVVLLLALVLAVSLIDWNRARPWVNDKVSAASGRHFAIQGDLDAQWVWPQPLDTGWRRWIPGVLVQAEQLELGNRPGFGAFGALDSEDARGSPPQLAKPEKTKRAEPAEHSAPGSEAPFMAKAGKASASLRLLPLLGRVLLIDTLVLSTPDVALARDADGENNWTFPRHDNDHSSPSSNPWKVTVKSLFVEQGQLAYADAVQKLSLRAKLASEDDSARSNAGPGYGLRFEILGQFRDAQVSGKGRAGQLLSLQSTRVEYPIEFDARAGATRAQVRGTLSNPRKLSGMDLQVALEGQSMADLYELTGLVLPNTPPYKTSGRLVGSLEPERATWDYEDFTGAVGKSDLQGHLTYTSGKPRPRLTGQLKSRRLLLADLGPVIGTPGRARENTKKSIRPGKVLPDISFATGRWDAMDADIAFLGQTLVGPAALPLENLSVRAILKEGKLNLAPLRFGVAKGRIDAQVTLDSHSEPLRAQIRSTVDDLKLSSLFPKVELMDKSLGRMDGAFALNGQGASIASMLASSTGEARLYVRDGTLSKQLLDLAALNLGSVIVAKLFGNDKEVHVRCAVADFSVKDGMAQTRSVKLSTNEAVVEAVGTIDFDHEHIDLRIKPESLKWKFFSLRTPLTVRGPFIDPQVGVEPGPLLARAGAAVLAAVAAPAALALVPITVPAAEDDAHCAKLLARADEAVKAGPAGAAPKPPPRASGGRAKK</sequence>
<dbReference type="GO" id="GO:0005886">
    <property type="term" value="C:plasma membrane"/>
    <property type="evidence" value="ECO:0007669"/>
    <property type="project" value="TreeGrafter"/>
</dbReference>
<dbReference type="PANTHER" id="PTHR30441:SF9">
    <property type="entry name" value="ASMA FAMILY PROTEIN YHJG"/>
    <property type="match status" value="1"/>
</dbReference>
<dbReference type="KEGG" id="simp:C6571_14125"/>
<evidence type="ECO:0000313" key="4">
    <source>
        <dbReference type="EMBL" id="AVO42280.1"/>
    </source>
</evidence>
<protein>
    <submittedName>
        <fullName evidence="4">AsmA family protein</fullName>
    </submittedName>
</protein>
<dbReference type="AlphaFoldDB" id="A0A2S0N2A8"/>
<keyword evidence="2" id="KW-0472">Membrane</keyword>
<feature type="compositionally biased region" description="Basic and acidic residues" evidence="1">
    <location>
        <begin position="134"/>
        <end position="145"/>
    </location>
</feature>